<dbReference type="PRINTS" id="PR00184">
    <property type="entry name" value="NEISSPPORIN"/>
</dbReference>
<accession>A0ABP8HAQ1</accession>
<dbReference type="Gene3D" id="2.40.160.10">
    <property type="entry name" value="Porin"/>
    <property type="match status" value="1"/>
</dbReference>
<gene>
    <name evidence="12" type="ORF">GCM10023144_31530</name>
</gene>
<dbReference type="SUPFAM" id="SSF56935">
    <property type="entry name" value="Porins"/>
    <property type="match status" value="1"/>
</dbReference>
<protein>
    <submittedName>
        <fullName evidence="12">Porin</fullName>
    </submittedName>
</protein>
<evidence type="ECO:0000256" key="8">
    <source>
        <dbReference type="ARBA" id="ARBA00023114"/>
    </source>
</evidence>
<evidence type="ECO:0000313" key="13">
    <source>
        <dbReference type="Proteomes" id="UP001501671"/>
    </source>
</evidence>
<keyword evidence="3" id="KW-0813">Transport</keyword>
<keyword evidence="10" id="KW-0998">Cell outer membrane</keyword>
<dbReference type="PANTHER" id="PTHR34501:SF9">
    <property type="entry name" value="MAJOR OUTER MEMBRANE PROTEIN P.IA"/>
    <property type="match status" value="1"/>
</dbReference>
<evidence type="ECO:0000313" key="12">
    <source>
        <dbReference type="EMBL" id="GAA4336740.1"/>
    </source>
</evidence>
<evidence type="ECO:0000256" key="10">
    <source>
        <dbReference type="ARBA" id="ARBA00023237"/>
    </source>
</evidence>
<comment type="subunit">
    <text evidence="2">Homotrimer.</text>
</comment>
<dbReference type="InterPro" id="IPR002299">
    <property type="entry name" value="Porin_Neis"/>
</dbReference>
<feature type="domain" description="Porin" evidence="11">
    <location>
        <begin position="1"/>
        <end position="347"/>
    </location>
</feature>
<reference evidence="13" key="1">
    <citation type="journal article" date="2019" name="Int. J. Syst. Evol. Microbiol.">
        <title>The Global Catalogue of Microorganisms (GCM) 10K type strain sequencing project: providing services to taxonomists for standard genome sequencing and annotation.</title>
        <authorList>
            <consortium name="The Broad Institute Genomics Platform"/>
            <consortium name="The Broad Institute Genome Sequencing Center for Infectious Disease"/>
            <person name="Wu L."/>
            <person name="Ma J."/>
        </authorList>
    </citation>
    <scope>NUCLEOTIDE SEQUENCE [LARGE SCALE GENOMIC DNA]</scope>
    <source>
        <strain evidence="13">JCM 17666</strain>
    </source>
</reference>
<dbReference type="EMBL" id="BAABFO010000015">
    <property type="protein sequence ID" value="GAA4336740.1"/>
    <property type="molecule type" value="Genomic_DNA"/>
</dbReference>
<dbReference type="InterPro" id="IPR023614">
    <property type="entry name" value="Porin_dom_sf"/>
</dbReference>
<dbReference type="PANTHER" id="PTHR34501">
    <property type="entry name" value="PROTEIN YDDL-RELATED"/>
    <property type="match status" value="1"/>
</dbReference>
<comment type="caution">
    <text evidence="12">The sequence shown here is derived from an EMBL/GenBank/DDBJ whole genome shotgun (WGS) entry which is preliminary data.</text>
</comment>
<dbReference type="Pfam" id="PF13609">
    <property type="entry name" value="Porin_4"/>
    <property type="match status" value="1"/>
</dbReference>
<evidence type="ECO:0000259" key="11">
    <source>
        <dbReference type="Pfam" id="PF13609"/>
    </source>
</evidence>
<keyword evidence="7" id="KW-0406">Ion transport</keyword>
<keyword evidence="13" id="KW-1185">Reference proteome</keyword>
<dbReference type="CDD" id="cd00342">
    <property type="entry name" value="gram_neg_porins"/>
    <property type="match status" value="1"/>
</dbReference>
<keyword evidence="5" id="KW-0812">Transmembrane</keyword>
<evidence type="ECO:0000256" key="3">
    <source>
        <dbReference type="ARBA" id="ARBA00022448"/>
    </source>
</evidence>
<evidence type="ECO:0000256" key="7">
    <source>
        <dbReference type="ARBA" id="ARBA00023065"/>
    </source>
</evidence>
<evidence type="ECO:0000256" key="5">
    <source>
        <dbReference type="ARBA" id="ARBA00022692"/>
    </source>
</evidence>
<evidence type="ECO:0000256" key="2">
    <source>
        <dbReference type="ARBA" id="ARBA00011233"/>
    </source>
</evidence>
<dbReference type="InterPro" id="IPR001702">
    <property type="entry name" value="Porin_Gram-ve"/>
</dbReference>
<evidence type="ECO:0000256" key="9">
    <source>
        <dbReference type="ARBA" id="ARBA00023136"/>
    </source>
</evidence>
<keyword evidence="4" id="KW-1134">Transmembrane beta strand</keyword>
<dbReference type="InterPro" id="IPR033900">
    <property type="entry name" value="Gram_neg_porin_domain"/>
</dbReference>
<keyword evidence="6" id="KW-0732">Signal</keyword>
<keyword evidence="8" id="KW-0626">Porin</keyword>
<evidence type="ECO:0000256" key="1">
    <source>
        <dbReference type="ARBA" id="ARBA00004571"/>
    </source>
</evidence>
<organism evidence="12 13">
    <name type="scientific">Pigmentiphaga soli</name>
    <dbReference type="NCBI Taxonomy" id="1007095"/>
    <lineage>
        <taxon>Bacteria</taxon>
        <taxon>Pseudomonadati</taxon>
        <taxon>Pseudomonadota</taxon>
        <taxon>Betaproteobacteria</taxon>
        <taxon>Burkholderiales</taxon>
        <taxon>Alcaligenaceae</taxon>
        <taxon>Pigmentiphaga</taxon>
    </lineage>
</organism>
<evidence type="ECO:0000256" key="6">
    <source>
        <dbReference type="ARBA" id="ARBA00022729"/>
    </source>
</evidence>
<comment type="subcellular location">
    <subcellularLocation>
        <location evidence="1">Cell outer membrane</location>
        <topology evidence="1">Multi-pass membrane protein</topology>
    </subcellularLocation>
</comment>
<dbReference type="PRINTS" id="PR00182">
    <property type="entry name" value="ECOLNEIPORIN"/>
</dbReference>
<dbReference type="InterPro" id="IPR050298">
    <property type="entry name" value="Gram-neg_bact_OMP"/>
</dbReference>
<keyword evidence="9" id="KW-0472">Membrane</keyword>
<sequence>MAHAQSSVTVYGKLYPQINNYDISSATPVGSANSLSVSNGAPSRHGTAMESSNSRLGFRGVESLGNDMKAFFKLEMQLGVDDGSVSSTNFWNRASLVGLSGNFGSFSFGRMDTVYKTLGDQLDMLGIGSGNFPGVTTILSYQGFGANTTSNFHGRANNSVLYESPKFYGFQLLGQYAFGEVPNDSSSGSQISAGLKYQSGSLYVALAHEIHDDLYGGSRNMPTAAQRSLTGKQSRDQATRFTARYGFTKSTTAEFDIASLQWKESGGPIGDFEKYKRISWSLIGQHKIGPWTLQASYGEATAGSCELMGGVGCSTAGLGAHVYNIGASYALSKRTMVFVIASQLNNNSLATFSNTSAAGKADPGADIRQIAIGMSHSF</sequence>
<name>A0ABP8HAQ1_9BURK</name>
<evidence type="ECO:0000256" key="4">
    <source>
        <dbReference type="ARBA" id="ARBA00022452"/>
    </source>
</evidence>
<proteinExistence type="predicted"/>
<dbReference type="Proteomes" id="UP001501671">
    <property type="component" value="Unassembled WGS sequence"/>
</dbReference>